<evidence type="ECO:0000256" key="1">
    <source>
        <dbReference type="SAM" id="MobiDB-lite"/>
    </source>
</evidence>
<gene>
    <name evidence="2" type="ORF">E7512_06230</name>
</gene>
<dbReference type="Proteomes" id="UP000754750">
    <property type="component" value="Unassembled WGS sequence"/>
</dbReference>
<comment type="caution">
    <text evidence="2">The sequence shown here is derived from an EMBL/GenBank/DDBJ whole genome shotgun (WGS) entry which is preliminary data.</text>
</comment>
<evidence type="ECO:0000313" key="3">
    <source>
        <dbReference type="Proteomes" id="UP000754750"/>
    </source>
</evidence>
<organism evidence="2 3">
    <name type="scientific">Faecalispora sporosphaeroides</name>
    <dbReference type="NCBI Taxonomy" id="1549"/>
    <lineage>
        <taxon>Bacteria</taxon>
        <taxon>Bacillati</taxon>
        <taxon>Bacillota</taxon>
        <taxon>Clostridia</taxon>
        <taxon>Eubacteriales</taxon>
        <taxon>Oscillospiraceae</taxon>
        <taxon>Faecalispora</taxon>
    </lineage>
</organism>
<dbReference type="EMBL" id="SVNY01000002">
    <property type="protein sequence ID" value="MBE6833167.1"/>
    <property type="molecule type" value="Genomic_DNA"/>
</dbReference>
<dbReference type="AlphaFoldDB" id="A0A928KR20"/>
<sequence length="104" mass="11516">MSIYKTTKSKLKFLDEKKSHFRQHEFSAGSPVGTGWNAGAHKSSFSKESTAVLPVFKDDQKTNREFRSVKCFGTVSINKPHQGLAKSLSKKSEGKKAQKAGEII</sequence>
<feature type="region of interest" description="Disordered" evidence="1">
    <location>
        <begin position="83"/>
        <end position="104"/>
    </location>
</feature>
<dbReference type="RefSeq" id="WP_020072012.1">
    <property type="nucleotide sequence ID" value="NZ_SVNY01000002.1"/>
</dbReference>
<name>A0A928KR20_9FIRM</name>
<reference evidence="2" key="1">
    <citation type="submission" date="2019-04" db="EMBL/GenBank/DDBJ databases">
        <title>Evolution of Biomass-Degrading Anaerobic Consortia Revealed by Metagenomics.</title>
        <authorList>
            <person name="Peng X."/>
        </authorList>
    </citation>
    <scope>NUCLEOTIDE SEQUENCE</scope>
    <source>
        <strain evidence="2">SIG551</strain>
    </source>
</reference>
<proteinExistence type="predicted"/>
<accession>A0A928KR20</accession>
<evidence type="ECO:0000313" key="2">
    <source>
        <dbReference type="EMBL" id="MBE6833167.1"/>
    </source>
</evidence>
<protein>
    <submittedName>
        <fullName evidence="2">Uncharacterized protein</fullName>
    </submittedName>
</protein>